<name>A0A915KCE9_ROMCU</name>
<evidence type="ECO:0000256" key="1">
    <source>
        <dbReference type="SAM" id="Phobius"/>
    </source>
</evidence>
<keyword evidence="1" id="KW-0812">Transmembrane</keyword>
<organism evidence="2 3">
    <name type="scientific">Romanomermis culicivorax</name>
    <name type="common">Nematode worm</name>
    <dbReference type="NCBI Taxonomy" id="13658"/>
    <lineage>
        <taxon>Eukaryota</taxon>
        <taxon>Metazoa</taxon>
        <taxon>Ecdysozoa</taxon>
        <taxon>Nematoda</taxon>
        <taxon>Enoplea</taxon>
        <taxon>Dorylaimia</taxon>
        <taxon>Mermithida</taxon>
        <taxon>Mermithoidea</taxon>
        <taxon>Mermithidae</taxon>
        <taxon>Romanomermis</taxon>
    </lineage>
</organism>
<dbReference type="Proteomes" id="UP000887565">
    <property type="component" value="Unplaced"/>
</dbReference>
<evidence type="ECO:0000313" key="3">
    <source>
        <dbReference type="WBParaSite" id="nRc.2.0.1.t35781-RA"/>
    </source>
</evidence>
<evidence type="ECO:0000313" key="2">
    <source>
        <dbReference type="Proteomes" id="UP000887565"/>
    </source>
</evidence>
<keyword evidence="1" id="KW-1133">Transmembrane helix</keyword>
<keyword evidence="1" id="KW-0472">Membrane</keyword>
<proteinExistence type="predicted"/>
<sequence length="114" mass="13178">MDSISLDKQLHPLEELFNRAALLSIISFKYLTVNWVKIGFFVEYFRRGVLVNAQLRRITLPGNEGSLGRCTATSSEHGKMTPELLRFLCFRYYERLRNQYFSALGAEQITLANL</sequence>
<keyword evidence="2" id="KW-1185">Reference proteome</keyword>
<feature type="transmembrane region" description="Helical" evidence="1">
    <location>
        <begin position="20"/>
        <end position="42"/>
    </location>
</feature>
<reference evidence="3" key="1">
    <citation type="submission" date="2022-11" db="UniProtKB">
        <authorList>
            <consortium name="WormBaseParasite"/>
        </authorList>
    </citation>
    <scope>IDENTIFICATION</scope>
</reference>
<accession>A0A915KCE9</accession>
<dbReference type="AlphaFoldDB" id="A0A915KCE9"/>
<protein>
    <submittedName>
        <fullName evidence="3">Uncharacterized protein</fullName>
    </submittedName>
</protein>
<dbReference type="WBParaSite" id="nRc.2.0.1.t35781-RA">
    <property type="protein sequence ID" value="nRc.2.0.1.t35781-RA"/>
    <property type="gene ID" value="nRc.2.0.1.g35781"/>
</dbReference>